<name>A0A7H1BKW2_9ACTN</name>
<proteinExistence type="predicted"/>
<sequence length="445" mass="47381">MTGAGTTPGPGRGPSFGQVVAEAARAGELVVQPRMGFATPAAMRSGLVAVHGARARTVGTLTLDSYTRVGDLDEARRAVRTGEELNGYPILAHDADTTRRLRHGLGDFAVQVRHGSALPLDIITGLLDAGLDATEGGPVSYCLPYGRTPLSRSVEQWARACERLADGSPTAHLETFGGCLLGQLCPPSLLVALSVLEGMFFRQHGLRDISLSYAQQTDFAQDAAAVAALRRLADEHLGDVRHHIVLYTYMGVFPRTEEGALALLRDSARLAVRTGAERLLVKTPAEAHRIPTVRDNVRSLEEAARAARQARAEGLHLLGPAPDDGVLEEARALVEAVLELGTDLGRALADAFARGLLDVPYCLHADNAQRARAVLGDDGRLHWQATGAMPIRPSATAGRARPRADGLLGMLAHVQTVYDSEALDWTRDDATGSELLPPPDARSAL</sequence>
<evidence type="ECO:0000256" key="3">
    <source>
        <dbReference type="ARBA" id="ARBA00023285"/>
    </source>
</evidence>
<keyword evidence="5" id="KW-1185">Reference proteome</keyword>
<protein>
    <submittedName>
        <fullName evidence="4">Methylaspartate mutase</fullName>
    </submittedName>
</protein>
<keyword evidence="2" id="KW-0413">Isomerase</keyword>
<dbReference type="AlphaFoldDB" id="A0A7H1BKW2"/>
<dbReference type="GO" id="GO:0019670">
    <property type="term" value="P:anaerobic L-glutamate catabolic process"/>
    <property type="evidence" value="ECO:0007669"/>
    <property type="project" value="InterPro"/>
</dbReference>
<dbReference type="GO" id="GO:0050097">
    <property type="term" value="F:methylaspartate mutase activity"/>
    <property type="evidence" value="ECO:0007669"/>
    <property type="project" value="InterPro"/>
</dbReference>
<reference evidence="4 5" key="1">
    <citation type="submission" date="2020-09" db="EMBL/GenBank/DDBJ databases">
        <title>A novel species.</title>
        <authorList>
            <person name="Gao J."/>
        </authorList>
    </citation>
    <scope>NUCLEOTIDE SEQUENCE [LARGE SCALE GENOMIC DNA]</scope>
    <source>
        <strain evidence="4 5">CRXT-Y-14</strain>
        <plasmid evidence="4 5">unnamed1</plasmid>
    </source>
</reference>
<dbReference type="InterPro" id="IPR016176">
    <property type="entry name" value="Cbl-dep_enz_cat"/>
</dbReference>
<dbReference type="SUPFAM" id="SSF51703">
    <property type="entry name" value="Cobalamin (vitamin B12)-dependent enzymes"/>
    <property type="match status" value="1"/>
</dbReference>
<keyword evidence="3" id="KW-0170">Cobalt</keyword>
<dbReference type="KEGG" id="sxn:IAG42_37140"/>
<keyword evidence="1" id="KW-0846">Cobalamin</keyword>
<evidence type="ECO:0000313" key="5">
    <source>
        <dbReference type="Proteomes" id="UP000516428"/>
    </source>
</evidence>
<dbReference type="GO" id="GO:0031419">
    <property type="term" value="F:cobalamin binding"/>
    <property type="evidence" value="ECO:0007669"/>
    <property type="project" value="UniProtKB-KW"/>
</dbReference>
<geneLocation type="plasmid" evidence="4 5">
    <name>unnamed1</name>
</geneLocation>
<dbReference type="Proteomes" id="UP000516428">
    <property type="component" value="Plasmid unnamed1"/>
</dbReference>
<evidence type="ECO:0000256" key="2">
    <source>
        <dbReference type="ARBA" id="ARBA00023235"/>
    </source>
</evidence>
<gene>
    <name evidence="4" type="ORF">IAG42_37140</name>
</gene>
<evidence type="ECO:0000256" key="1">
    <source>
        <dbReference type="ARBA" id="ARBA00022628"/>
    </source>
</evidence>
<accession>A0A7H1BKW2</accession>
<dbReference type="Pfam" id="PF06368">
    <property type="entry name" value="Met_asp_mut_E"/>
    <property type="match status" value="1"/>
</dbReference>
<dbReference type="EMBL" id="CP061282">
    <property type="protein sequence ID" value="QNS09367.1"/>
    <property type="molecule type" value="Genomic_DNA"/>
</dbReference>
<organism evidence="4 5">
    <name type="scientific">Streptomyces xanthii</name>
    <dbReference type="NCBI Taxonomy" id="2768069"/>
    <lineage>
        <taxon>Bacteria</taxon>
        <taxon>Bacillati</taxon>
        <taxon>Actinomycetota</taxon>
        <taxon>Actinomycetes</taxon>
        <taxon>Kitasatosporales</taxon>
        <taxon>Streptomycetaceae</taxon>
        <taxon>Streptomyces</taxon>
    </lineage>
</organism>
<dbReference type="PIRSF" id="PIRSF001495">
    <property type="entry name" value="Met_asp_mut_epsi"/>
    <property type="match status" value="1"/>
</dbReference>
<dbReference type="RefSeq" id="WP_188342022.1">
    <property type="nucleotide sequence ID" value="NZ_CP061282.1"/>
</dbReference>
<dbReference type="InterPro" id="IPR006396">
    <property type="entry name" value="Glu_mut_E"/>
</dbReference>
<evidence type="ECO:0000313" key="4">
    <source>
        <dbReference type="EMBL" id="QNS09367.1"/>
    </source>
</evidence>
<dbReference type="Gene3D" id="3.20.20.240">
    <property type="entry name" value="Methylmalonyl-CoA mutase"/>
    <property type="match status" value="1"/>
</dbReference>
<keyword evidence="4" id="KW-0614">Plasmid</keyword>